<reference evidence="3 4" key="1">
    <citation type="submission" date="2014-04" db="EMBL/GenBank/DDBJ databases">
        <authorList>
            <consortium name="DOE Joint Genome Institute"/>
            <person name="Kuo A."/>
            <person name="Martino E."/>
            <person name="Perotto S."/>
            <person name="Kohler A."/>
            <person name="Nagy L.G."/>
            <person name="Floudas D."/>
            <person name="Copeland A."/>
            <person name="Barry K.W."/>
            <person name="Cichocki N."/>
            <person name="Veneault-Fourrey C."/>
            <person name="LaButti K."/>
            <person name="Lindquist E.A."/>
            <person name="Lipzen A."/>
            <person name="Lundell T."/>
            <person name="Morin E."/>
            <person name="Murat C."/>
            <person name="Sun H."/>
            <person name="Tunlid A."/>
            <person name="Henrissat B."/>
            <person name="Grigoriev I.V."/>
            <person name="Hibbett D.S."/>
            <person name="Martin F."/>
            <person name="Nordberg H.P."/>
            <person name="Cantor M.N."/>
            <person name="Hua S.X."/>
        </authorList>
    </citation>
    <scope>NUCLEOTIDE SEQUENCE [LARGE SCALE GENOMIC DNA]</scope>
    <source>
        <strain evidence="3 4">Zn</strain>
    </source>
</reference>
<dbReference type="GO" id="GO:0016787">
    <property type="term" value="F:hydrolase activity"/>
    <property type="evidence" value="ECO:0007669"/>
    <property type="project" value="UniProtKB-KW"/>
</dbReference>
<dbReference type="HOGENOM" id="CLU_012494_6_1_1"/>
<dbReference type="Pfam" id="PF07859">
    <property type="entry name" value="Abhydrolase_3"/>
    <property type="match status" value="1"/>
</dbReference>
<evidence type="ECO:0000313" key="4">
    <source>
        <dbReference type="Proteomes" id="UP000054321"/>
    </source>
</evidence>
<feature type="domain" description="Alpha/beta hydrolase fold-3" evidence="2">
    <location>
        <begin position="61"/>
        <end position="174"/>
    </location>
</feature>
<evidence type="ECO:0000259" key="2">
    <source>
        <dbReference type="Pfam" id="PF07859"/>
    </source>
</evidence>
<dbReference type="AlphaFoldDB" id="A0A0C3D8U9"/>
<dbReference type="Gene3D" id="3.40.50.1820">
    <property type="entry name" value="alpha/beta hydrolase"/>
    <property type="match status" value="1"/>
</dbReference>
<evidence type="ECO:0000256" key="1">
    <source>
        <dbReference type="ARBA" id="ARBA00022801"/>
    </source>
</evidence>
<keyword evidence="4" id="KW-1185">Reference proteome</keyword>
<dbReference type="InterPro" id="IPR013094">
    <property type="entry name" value="AB_hydrolase_3"/>
</dbReference>
<evidence type="ECO:0000313" key="3">
    <source>
        <dbReference type="EMBL" id="KIM98352.1"/>
    </source>
</evidence>
<reference evidence="4" key="2">
    <citation type="submission" date="2015-01" db="EMBL/GenBank/DDBJ databases">
        <title>Evolutionary Origins and Diversification of the Mycorrhizal Mutualists.</title>
        <authorList>
            <consortium name="DOE Joint Genome Institute"/>
            <consortium name="Mycorrhizal Genomics Consortium"/>
            <person name="Kohler A."/>
            <person name="Kuo A."/>
            <person name="Nagy L.G."/>
            <person name="Floudas D."/>
            <person name="Copeland A."/>
            <person name="Barry K.W."/>
            <person name="Cichocki N."/>
            <person name="Veneault-Fourrey C."/>
            <person name="LaButti K."/>
            <person name="Lindquist E.A."/>
            <person name="Lipzen A."/>
            <person name="Lundell T."/>
            <person name="Morin E."/>
            <person name="Murat C."/>
            <person name="Riley R."/>
            <person name="Ohm R."/>
            <person name="Sun H."/>
            <person name="Tunlid A."/>
            <person name="Henrissat B."/>
            <person name="Grigoriev I.V."/>
            <person name="Hibbett D.S."/>
            <person name="Martin F."/>
        </authorList>
    </citation>
    <scope>NUCLEOTIDE SEQUENCE [LARGE SCALE GENOMIC DNA]</scope>
    <source>
        <strain evidence="4">Zn</strain>
    </source>
</reference>
<protein>
    <recommendedName>
        <fullName evidence="2">Alpha/beta hydrolase fold-3 domain-containing protein</fullName>
    </recommendedName>
</protein>
<dbReference type="OrthoDB" id="433474at2759"/>
<organism evidence="3 4">
    <name type="scientific">Oidiodendron maius (strain Zn)</name>
    <dbReference type="NCBI Taxonomy" id="913774"/>
    <lineage>
        <taxon>Eukaryota</taxon>
        <taxon>Fungi</taxon>
        <taxon>Dikarya</taxon>
        <taxon>Ascomycota</taxon>
        <taxon>Pezizomycotina</taxon>
        <taxon>Leotiomycetes</taxon>
        <taxon>Leotiomycetes incertae sedis</taxon>
        <taxon>Myxotrichaceae</taxon>
        <taxon>Oidiodendron</taxon>
    </lineage>
</organism>
<dbReference type="InterPro" id="IPR050300">
    <property type="entry name" value="GDXG_lipolytic_enzyme"/>
</dbReference>
<name>A0A0C3D8U9_OIDMZ</name>
<sequence>MRRRESARSTKISWESGNLEGTLTDSAICHEERTIPGPGGNIALGILRSKNSAGGLRPAIYYTYGGVMVFGTRFYEIGTTFEYIKQLDVVVVSVEYRLAPDHFDPAPVEDCFAGLQWVSEHATELGINSKKAVISGLSAGGGLAAGIALTARDRGGPDLLGQCLIYLMLDDRMSTVSSHQYILYAAPSRATDLSSLPPTWIDVGTAEVFRDENTELHVWPGAWHAFDIYAPDTEIAALCLETRMAWMKRTLEPVSMNERNLL</sequence>
<dbReference type="PANTHER" id="PTHR48081">
    <property type="entry name" value="AB HYDROLASE SUPERFAMILY PROTEIN C4A8.06C"/>
    <property type="match status" value="1"/>
</dbReference>
<keyword evidence="1" id="KW-0378">Hydrolase</keyword>
<accession>A0A0C3D8U9</accession>
<dbReference type="PANTHER" id="PTHR48081:SF8">
    <property type="entry name" value="ALPHA_BETA HYDROLASE FOLD-3 DOMAIN-CONTAINING PROTEIN-RELATED"/>
    <property type="match status" value="1"/>
</dbReference>
<dbReference type="STRING" id="913774.A0A0C3D8U9"/>
<dbReference type="EMBL" id="KN832880">
    <property type="protein sequence ID" value="KIM98352.1"/>
    <property type="molecule type" value="Genomic_DNA"/>
</dbReference>
<dbReference type="InParanoid" id="A0A0C3D8U9"/>
<dbReference type="InterPro" id="IPR029058">
    <property type="entry name" value="AB_hydrolase_fold"/>
</dbReference>
<gene>
    <name evidence="3" type="ORF">OIDMADRAFT_43374</name>
</gene>
<proteinExistence type="predicted"/>
<dbReference type="SUPFAM" id="SSF53474">
    <property type="entry name" value="alpha/beta-Hydrolases"/>
    <property type="match status" value="1"/>
</dbReference>
<dbReference type="Proteomes" id="UP000054321">
    <property type="component" value="Unassembled WGS sequence"/>
</dbReference>